<organism evidence="1">
    <name type="scientific">marine sediment metagenome</name>
    <dbReference type="NCBI Taxonomy" id="412755"/>
    <lineage>
        <taxon>unclassified sequences</taxon>
        <taxon>metagenomes</taxon>
        <taxon>ecological metagenomes</taxon>
    </lineage>
</organism>
<dbReference type="AlphaFoldDB" id="X1VFK7"/>
<dbReference type="EMBL" id="BARW01035075">
    <property type="protein sequence ID" value="GAJ13201.1"/>
    <property type="molecule type" value="Genomic_DNA"/>
</dbReference>
<sequence>AKACTLFDANELTINARNGVKRANNRATGI</sequence>
<feature type="non-terminal residue" evidence="1">
    <location>
        <position position="1"/>
    </location>
</feature>
<evidence type="ECO:0000313" key="1">
    <source>
        <dbReference type="EMBL" id="GAJ13201.1"/>
    </source>
</evidence>
<proteinExistence type="predicted"/>
<protein>
    <submittedName>
        <fullName evidence="1">Uncharacterized protein</fullName>
    </submittedName>
</protein>
<name>X1VFK7_9ZZZZ</name>
<accession>X1VFK7</accession>
<reference evidence="1" key="1">
    <citation type="journal article" date="2014" name="Front. Microbiol.">
        <title>High frequency of phylogenetically diverse reductive dehalogenase-homologous genes in deep subseafloor sedimentary metagenomes.</title>
        <authorList>
            <person name="Kawai M."/>
            <person name="Futagami T."/>
            <person name="Toyoda A."/>
            <person name="Takaki Y."/>
            <person name="Nishi S."/>
            <person name="Hori S."/>
            <person name="Arai W."/>
            <person name="Tsubouchi T."/>
            <person name="Morono Y."/>
            <person name="Uchiyama I."/>
            <person name="Ito T."/>
            <person name="Fujiyama A."/>
            <person name="Inagaki F."/>
            <person name="Takami H."/>
        </authorList>
    </citation>
    <scope>NUCLEOTIDE SEQUENCE</scope>
    <source>
        <strain evidence="1">Expedition CK06-06</strain>
    </source>
</reference>
<gene>
    <name evidence="1" type="ORF">S12H4_54796</name>
</gene>
<comment type="caution">
    <text evidence="1">The sequence shown here is derived from an EMBL/GenBank/DDBJ whole genome shotgun (WGS) entry which is preliminary data.</text>
</comment>